<keyword evidence="1" id="KW-0812">Transmembrane</keyword>
<evidence type="ECO:0000313" key="3">
    <source>
        <dbReference type="Proteomes" id="UP000678393"/>
    </source>
</evidence>
<organism evidence="2 3">
    <name type="scientific">Candidula unifasciata</name>
    <dbReference type="NCBI Taxonomy" id="100452"/>
    <lineage>
        <taxon>Eukaryota</taxon>
        <taxon>Metazoa</taxon>
        <taxon>Spiralia</taxon>
        <taxon>Lophotrochozoa</taxon>
        <taxon>Mollusca</taxon>
        <taxon>Gastropoda</taxon>
        <taxon>Heterobranchia</taxon>
        <taxon>Euthyneura</taxon>
        <taxon>Panpulmonata</taxon>
        <taxon>Eupulmonata</taxon>
        <taxon>Stylommatophora</taxon>
        <taxon>Helicina</taxon>
        <taxon>Helicoidea</taxon>
        <taxon>Geomitridae</taxon>
        <taxon>Candidula</taxon>
    </lineage>
</organism>
<feature type="transmembrane region" description="Helical" evidence="1">
    <location>
        <begin position="35"/>
        <end position="53"/>
    </location>
</feature>
<dbReference type="AlphaFoldDB" id="A0A8S3YGX0"/>
<keyword evidence="3" id="KW-1185">Reference proteome</keyword>
<proteinExistence type="predicted"/>
<feature type="transmembrane region" description="Helical" evidence="1">
    <location>
        <begin position="87"/>
        <end position="108"/>
    </location>
</feature>
<dbReference type="InterPro" id="IPR040350">
    <property type="entry name" value="TMEM272"/>
</dbReference>
<reference evidence="2" key="1">
    <citation type="submission" date="2021-04" db="EMBL/GenBank/DDBJ databases">
        <authorList>
            <consortium name="Molecular Ecology Group"/>
        </authorList>
    </citation>
    <scope>NUCLEOTIDE SEQUENCE</scope>
</reference>
<dbReference type="Proteomes" id="UP000678393">
    <property type="component" value="Unassembled WGS sequence"/>
</dbReference>
<accession>A0A8S3YGX0</accession>
<keyword evidence="1" id="KW-1133">Transmembrane helix</keyword>
<gene>
    <name evidence="2" type="ORF">CUNI_LOCUS1196</name>
</gene>
<dbReference type="PANTHER" id="PTHR33444">
    <property type="entry name" value="SI:DKEY-19B23.12-RELATED"/>
    <property type="match status" value="1"/>
</dbReference>
<keyword evidence="1" id="KW-0472">Membrane</keyword>
<dbReference type="PANTHER" id="PTHR33444:SF7">
    <property type="entry name" value="TRANSMEMBRANE PROTEIN 272"/>
    <property type="match status" value="1"/>
</dbReference>
<comment type="caution">
    <text evidence="2">The sequence shown here is derived from an EMBL/GenBank/DDBJ whole genome shotgun (WGS) entry which is preliminary data.</text>
</comment>
<feature type="non-terminal residue" evidence="2">
    <location>
        <position position="169"/>
    </location>
</feature>
<sequence>LITSAVGLSMLVPVVMIVFGVKYLEECPLEPKIPIFHMVGGCFGVLKIAVTVYRSIQRRHQGSTDNIYDTVGREGGIHDRTYRTLDIILSLFLLTWLILGTVWVFRIWKPLFQPLLHRPDMWCERSLYLFSIAVIVGVDAVLVLMVIGMGCLACFYTASGVSRGGAADR</sequence>
<protein>
    <submittedName>
        <fullName evidence="2">Uncharacterized protein</fullName>
    </submittedName>
</protein>
<evidence type="ECO:0000313" key="2">
    <source>
        <dbReference type="EMBL" id="CAG5115638.1"/>
    </source>
</evidence>
<feature type="transmembrane region" description="Helical" evidence="1">
    <location>
        <begin position="128"/>
        <end position="156"/>
    </location>
</feature>
<evidence type="ECO:0000256" key="1">
    <source>
        <dbReference type="SAM" id="Phobius"/>
    </source>
</evidence>
<dbReference type="OrthoDB" id="6157510at2759"/>
<name>A0A8S3YGX0_9EUPU</name>
<dbReference type="EMBL" id="CAJHNH020000144">
    <property type="protein sequence ID" value="CAG5115638.1"/>
    <property type="molecule type" value="Genomic_DNA"/>
</dbReference>
<feature type="transmembrane region" description="Helical" evidence="1">
    <location>
        <begin position="5"/>
        <end position="23"/>
    </location>
</feature>